<accession>A0A6J5M0W6</accession>
<gene>
    <name evidence="2" type="ORF">UFOVP406_24</name>
</gene>
<dbReference type="EMBL" id="LR796372">
    <property type="protein sequence ID" value="CAB4140424.1"/>
    <property type="molecule type" value="Genomic_DNA"/>
</dbReference>
<proteinExistence type="predicted"/>
<evidence type="ECO:0000313" key="2">
    <source>
        <dbReference type="EMBL" id="CAB4140424.1"/>
    </source>
</evidence>
<protein>
    <submittedName>
        <fullName evidence="2">Uncharacterized protein</fullName>
    </submittedName>
</protein>
<keyword evidence="1" id="KW-0175">Coiled coil</keyword>
<name>A0A6J5M0W6_9CAUD</name>
<organism evidence="2">
    <name type="scientific">uncultured Caudovirales phage</name>
    <dbReference type="NCBI Taxonomy" id="2100421"/>
    <lineage>
        <taxon>Viruses</taxon>
        <taxon>Duplodnaviria</taxon>
        <taxon>Heunggongvirae</taxon>
        <taxon>Uroviricota</taxon>
        <taxon>Caudoviricetes</taxon>
        <taxon>Peduoviridae</taxon>
        <taxon>Maltschvirus</taxon>
        <taxon>Maltschvirus maltsch</taxon>
    </lineage>
</organism>
<evidence type="ECO:0000256" key="1">
    <source>
        <dbReference type="SAM" id="Coils"/>
    </source>
</evidence>
<reference evidence="2" key="1">
    <citation type="submission" date="2020-04" db="EMBL/GenBank/DDBJ databases">
        <authorList>
            <person name="Chiriac C."/>
            <person name="Salcher M."/>
            <person name="Ghai R."/>
            <person name="Kavagutti S V."/>
        </authorList>
    </citation>
    <scope>NUCLEOTIDE SEQUENCE</scope>
</reference>
<sequence>MKLDAKLRRYARMKRELAALEREIKLEAAAEARSQGLLMLPRMEVLLRRVAA</sequence>
<feature type="coiled-coil region" evidence="1">
    <location>
        <begin position="3"/>
        <end position="30"/>
    </location>
</feature>